<name>A0A0P0YQN9_9ENTR</name>
<gene>
    <name evidence="4" type="primary">wctF</name>
</gene>
<evidence type="ECO:0000313" key="4">
    <source>
        <dbReference type="EMBL" id="BAT23510.1"/>
    </source>
</evidence>
<dbReference type="SUPFAM" id="SSF53448">
    <property type="entry name" value="Nucleotide-diphospho-sugar transferases"/>
    <property type="match status" value="1"/>
</dbReference>
<sequence length="328" mass="37954">MLSIIIPLYNAELHVPNLLNNIKELDLETIEVILVNDGSNDSTELLILDFISSLQSTNVRLVNKNNGGVSSARNVGLNNISCDSLYLAFFDCDDWFYSDVLNSFLNDVKSLNDPDLILFNFISNNGNYSKINDHKLEGDVSLSNNFVMLYTSGLIQPCWNKIYKTKLIKENNLLFEEGINMGEDFRFNISFLEVSNNVAAFRSSLYQYNTDSANSLTKRYLPDSFEYFKYGISKVNDLCRLKGIDYPDIHNRYIIALKDRCRNLSVSTLPYKEINNLFEKDFTFVRNNLGKIDIKTLSFQNRIIYMLVKFNLPKFIWLAFTFHRLMKL</sequence>
<dbReference type="EMBL" id="AB924565">
    <property type="protein sequence ID" value="BAT23510.1"/>
    <property type="molecule type" value="Genomic_DNA"/>
</dbReference>
<dbReference type="GO" id="GO:0016758">
    <property type="term" value="F:hexosyltransferase activity"/>
    <property type="evidence" value="ECO:0007669"/>
    <property type="project" value="UniProtKB-ARBA"/>
</dbReference>
<protein>
    <submittedName>
        <fullName evidence="4">Glycosyl transferase</fullName>
    </submittedName>
</protein>
<evidence type="ECO:0000259" key="3">
    <source>
        <dbReference type="Pfam" id="PF00535"/>
    </source>
</evidence>
<reference evidence="4" key="1">
    <citation type="submission" date="2014-04" db="EMBL/GenBank/DDBJ databases">
        <authorList>
            <person name="Harrison E."/>
        </authorList>
    </citation>
    <scope>NUCLEOTIDE SEQUENCE</scope>
    <source>
        <strain evidence="4">6613</strain>
    </source>
</reference>
<dbReference type="AlphaFoldDB" id="A0A0P0YQN9"/>
<proteinExistence type="predicted"/>
<organism evidence="4">
    <name type="scientific">Klebsiella sp. 6613</name>
    <dbReference type="NCBI Taxonomy" id="97472"/>
    <lineage>
        <taxon>Bacteria</taxon>
        <taxon>Pseudomonadati</taxon>
        <taxon>Pseudomonadota</taxon>
        <taxon>Gammaproteobacteria</taxon>
        <taxon>Enterobacterales</taxon>
        <taxon>Enterobacteriaceae</taxon>
        <taxon>Klebsiella/Raoultella group</taxon>
        <taxon>Klebsiella</taxon>
    </lineage>
</organism>
<dbReference type="Gene3D" id="3.90.550.10">
    <property type="entry name" value="Spore Coat Polysaccharide Biosynthesis Protein SpsA, Chain A"/>
    <property type="match status" value="1"/>
</dbReference>
<dbReference type="PANTHER" id="PTHR22916:SF51">
    <property type="entry name" value="GLYCOSYLTRANSFERASE EPSH-RELATED"/>
    <property type="match status" value="1"/>
</dbReference>
<accession>A0A0P0YQN9</accession>
<feature type="domain" description="Glycosyltransferase 2-like" evidence="3">
    <location>
        <begin position="3"/>
        <end position="169"/>
    </location>
</feature>
<keyword evidence="2 4" id="KW-0808">Transferase</keyword>
<dbReference type="Pfam" id="PF00535">
    <property type="entry name" value="Glycos_transf_2"/>
    <property type="match status" value="1"/>
</dbReference>
<evidence type="ECO:0000256" key="2">
    <source>
        <dbReference type="ARBA" id="ARBA00022679"/>
    </source>
</evidence>
<dbReference type="InterPro" id="IPR029044">
    <property type="entry name" value="Nucleotide-diphossugar_trans"/>
</dbReference>
<evidence type="ECO:0000256" key="1">
    <source>
        <dbReference type="ARBA" id="ARBA00022676"/>
    </source>
</evidence>
<dbReference type="PANTHER" id="PTHR22916">
    <property type="entry name" value="GLYCOSYLTRANSFERASE"/>
    <property type="match status" value="1"/>
</dbReference>
<keyword evidence="1" id="KW-0328">Glycosyltransferase</keyword>
<dbReference type="CDD" id="cd00761">
    <property type="entry name" value="Glyco_tranf_GTA_type"/>
    <property type="match status" value="1"/>
</dbReference>
<reference evidence="4" key="2">
    <citation type="journal article" date="2015" name="Sci. Rep.">
        <title>Genetic analysis of capsular polysaccharide synthesis gene clusters in 79 capsular types of Klebsiella spp.</title>
        <authorList>
            <person name="Pan Y.J."/>
            <person name="Lin T.L."/>
            <person name="Chen C.T."/>
            <person name="Chen Y.Y."/>
            <person name="Hsieh P.F."/>
            <person name="Hsu C.R."/>
            <person name="Wu M.C."/>
            <person name="Wang J.T."/>
        </authorList>
    </citation>
    <scope>NUCLEOTIDE SEQUENCE</scope>
    <source>
        <strain evidence="4">6613</strain>
    </source>
</reference>
<dbReference type="InterPro" id="IPR001173">
    <property type="entry name" value="Glyco_trans_2-like"/>
</dbReference>